<evidence type="ECO:0000313" key="3">
    <source>
        <dbReference type="EMBL" id="EAK4357784.1"/>
    </source>
</evidence>
<dbReference type="InterPro" id="IPR036196">
    <property type="entry name" value="Ptyr_pPase_sf"/>
</dbReference>
<dbReference type="GO" id="GO:0046685">
    <property type="term" value="P:response to arsenic-containing substance"/>
    <property type="evidence" value="ECO:0007669"/>
    <property type="project" value="UniProtKB-KW"/>
</dbReference>
<dbReference type="PANTHER" id="PTHR43428">
    <property type="entry name" value="ARSENATE REDUCTASE"/>
    <property type="match status" value="1"/>
</dbReference>
<sequence>MKLAFICIHNSCRSQMAEALARHKAEKMGVDIEVFSAGSDTSKGVNSQAIRLMREIYQIDMKKHYSKLIDSLPQNLDIVVSMGCGVACPSLKSRYYFDFGLKDPSGSCDDEFKK</sequence>
<comment type="caution">
    <text evidence="3">The sequence shown here is derived from an EMBL/GenBank/DDBJ whole genome shotgun (WGS) entry which is preliminary data.</text>
</comment>
<dbReference type="InterPro" id="IPR023485">
    <property type="entry name" value="Ptyr_pPase"/>
</dbReference>
<dbReference type="PANTHER" id="PTHR43428:SF1">
    <property type="entry name" value="ARSENATE REDUCTASE"/>
    <property type="match status" value="1"/>
</dbReference>
<organism evidence="3 4">
    <name type="scientific">Campylobacter coli</name>
    <dbReference type="NCBI Taxonomy" id="195"/>
    <lineage>
        <taxon>Bacteria</taxon>
        <taxon>Pseudomonadati</taxon>
        <taxon>Campylobacterota</taxon>
        <taxon>Epsilonproteobacteria</taxon>
        <taxon>Campylobacterales</taxon>
        <taxon>Campylobacteraceae</taxon>
        <taxon>Campylobacter</taxon>
    </lineage>
</organism>
<keyword evidence="1" id="KW-0059">Arsenical resistance</keyword>
<protein>
    <submittedName>
        <fullName evidence="3">Low molecular weight phosphatase family protein</fullName>
    </submittedName>
</protein>
<reference evidence="3 4" key="1">
    <citation type="submission" date="2018-06" db="EMBL/GenBank/DDBJ databases">
        <authorList>
            <consortium name="NARMS: The National Antimicrobial Resistance Monitoring System"/>
        </authorList>
    </citation>
    <scope>NUCLEOTIDE SEQUENCE [LARGE SCALE GENOMIC DNA]</scope>
    <source>
        <strain evidence="3 4">FSIS11807978</strain>
    </source>
</reference>
<dbReference type="SUPFAM" id="SSF52788">
    <property type="entry name" value="Phosphotyrosine protein phosphatases I"/>
    <property type="match status" value="1"/>
</dbReference>
<dbReference type="AlphaFoldDB" id="A0A401BJH0"/>
<gene>
    <name evidence="3" type="ORF">C6T04_02420</name>
</gene>
<dbReference type="EMBL" id="AACGFG010000002">
    <property type="protein sequence ID" value="EAK4357784.1"/>
    <property type="molecule type" value="Genomic_DNA"/>
</dbReference>
<dbReference type="SMART" id="SM00226">
    <property type="entry name" value="LMWPc"/>
    <property type="match status" value="1"/>
</dbReference>
<proteinExistence type="predicted"/>
<evidence type="ECO:0000256" key="1">
    <source>
        <dbReference type="ARBA" id="ARBA00022849"/>
    </source>
</evidence>
<dbReference type="Gene3D" id="3.40.50.2300">
    <property type="match status" value="1"/>
</dbReference>
<dbReference type="Proteomes" id="UP000365807">
    <property type="component" value="Unassembled WGS sequence"/>
</dbReference>
<evidence type="ECO:0000259" key="2">
    <source>
        <dbReference type="SMART" id="SM00226"/>
    </source>
</evidence>
<accession>A0A401BJH0</accession>
<feature type="domain" description="Phosphotyrosine protein phosphatase I" evidence="2">
    <location>
        <begin position="1"/>
        <end position="114"/>
    </location>
</feature>
<evidence type="ECO:0000313" key="4">
    <source>
        <dbReference type="Proteomes" id="UP000365807"/>
    </source>
</evidence>
<name>A0A401BJH0_CAMCO</name>
<dbReference type="Pfam" id="PF01451">
    <property type="entry name" value="LMWPc"/>
    <property type="match status" value="1"/>
</dbReference>